<reference evidence="1 2" key="1">
    <citation type="journal article" date="2019" name="Sci. Rep.">
        <title>Comparative genomics of chytrid fungi reveal insights into the obligate biotrophic and pathogenic lifestyle of Synchytrium endobioticum.</title>
        <authorList>
            <person name="van de Vossenberg B.T.L.H."/>
            <person name="Warris S."/>
            <person name="Nguyen H.D.T."/>
            <person name="van Gent-Pelzer M.P.E."/>
            <person name="Joly D.L."/>
            <person name="van de Geest H.C."/>
            <person name="Bonants P.J.M."/>
            <person name="Smith D.S."/>
            <person name="Levesque C.A."/>
            <person name="van der Lee T.A.J."/>
        </authorList>
    </citation>
    <scope>NUCLEOTIDE SEQUENCE [LARGE SCALE GENOMIC DNA]</scope>
    <source>
        <strain evidence="1 2">JEL517</strain>
    </source>
</reference>
<sequence>MSGSKLLAPFKVLVLPLGRNNIFFHCHVADHSPLHSSMDKPNKFITAAHKTTAKLHKMWHSWGEAPEKSIKKRTFDLGTNLLDRIPVEESFCMSIPSLKGHHASSLGEVEVAFVGSLQQTEVEQKLHALVKSRDAFHRRWFALSCLCLPFSLSLSIVPGPNLPMAYNLYRVYCHYTAKNGVATLGEFLNINSISYKPVDASITYDADTGLISHETILQLSRLSEDADGVETALIRTKHQIIKTLPQTNASV</sequence>
<dbReference type="GeneID" id="42004482"/>
<keyword evidence="2" id="KW-1185">Reference proteome</keyword>
<evidence type="ECO:0000313" key="1">
    <source>
        <dbReference type="EMBL" id="TPX34070.1"/>
    </source>
</evidence>
<evidence type="ECO:0000313" key="2">
    <source>
        <dbReference type="Proteomes" id="UP000319731"/>
    </source>
</evidence>
<dbReference type="InterPro" id="IPR018786">
    <property type="entry name" value="Mit_KHE1"/>
</dbReference>
<protein>
    <submittedName>
        <fullName evidence="1">Uncharacterized protein</fullName>
    </submittedName>
</protein>
<dbReference type="Pfam" id="PF10173">
    <property type="entry name" value="Mit_KHE1"/>
    <property type="match status" value="1"/>
</dbReference>
<dbReference type="RefSeq" id="XP_031024912.1">
    <property type="nucleotide sequence ID" value="XM_031169185.1"/>
</dbReference>
<dbReference type="GO" id="GO:0005743">
    <property type="term" value="C:mitochondrial inner membrane"/>
    <property type="evidence" value="ECO:0007669"/>
    <property type="project" value="TreeGrafter"/>
</dbReference>
<dbReference type="Proteomes" id="UP000319731">
    <property type="component" value="Unassembled WGS sequence"/>
</dbReference>
<dbReference type="PANTHER" id="PTHR28062">
    <property type="entry name" value="K+-H+ EXCHANGE-LIKE PROTEIN"/>
    <property type="match status" value="1"/>
</dbReference>
<comment type="caution">
    <text evidence="1">The sequence shown here is derived from an EMBL/GenBank/DDBJ whole genome shotgun (WGS) entry which is preliminary data.</text>
</comment>
<dbReference type="GO" id="GO:1902600">
    <property type="term" value="P:proton transmembrane transport"/>
    <property type="evidence" value="ECO:0007669"/>
    <property type="project" value="TreeGrafter"/>
</dbReference>
<dbReference type="OrthoDB" id="5562676at2759"/>
<dbReference type="AlphaFoldDB" id="A0A507BXM3"/>
<gene>
    <name evidence="1" type="ORF">SmJEL517_g03257</name>
</gene>
<name>A0A507BXM3_9FUNG</name>
<accession>A0A507BXM3</accession>
<organism evidence="1 2">
    <name type="scientific">Synchytrium microbalum</name>
    <dbReference type="NCBI Taxonomy" id="1806994"/>
    <lineage>
        <taxon>Eukaryota</taxon>
        <taxon>Fungi</taxon>
        <taxon>Fungi incertae sedis</taxon>
        <taxon>Chytridiomycota</taxon>
        <taxon>Chytridiomycota incertae sedis</taxon>
        <taxon>Chytridiomycetes</taxon>
        <taxon>Synchytriales</taxon>
        <taxon>Synchytriaceae</taxon>
        <taxon>Synchytrium</taxon>
    </lineage>
</organism>
<proteinExistence type="predicted"/>
<dbReference type="GO" id="GO:0006813">
    <property type="term" value="P:potassium ion transport"/>
    <property type="evidence" value="ECO:0007669"/>
    <property type="project" value="TreeGrafter"/>
</dbReference>
<dbReference type="PANTHER" id="PTHR28062:SF1">
    <property type="entry name" value="TRANSMEMBRANE PROTEIN"/>
    <property type="match status" value="1"/>
</dbReference>
<dbReference type="EMBL" id="QEAO01000016">
    <property type="protein sequence ID" value="TPX34070.1"/>
    <property type="molecule type" value="Genomic_DNA"/>
</dbReference>